<organism evidence="11 12">
    <name type="scientific">Nemorincola caseinilytica</name>
    <dbReference type="NCBI Taxonomy" id="2054315"/>
    <lineage>
        <taxon>Bacteria</taxon>
        <taxon>Pseudomonadati</taxon>
        <taxon>Bacteroidota</taxon>
        <taxon>Chitinophagia</taxon>
        <taxon>Chitinophagales</taxon>
        <taxon>Chitinophagaceae</taxon>
        <taxon>Nemorincola</taxon>
    </lineage>
</organism>
<comment type="caution">
    <text evidence="11">The sequence shown here is derived from an EMBL/GenBank/DDBJ whole genome shotgun (WGS) entry which is preliminary data.</text>
</comment>
<dbReference type="InterPro" id="IPR033656">
    <property type="entry name" value="HisRS_anticodon"/>
</dbReference>
<dbReference type="EC" id="6.1.1.21" evidence="9"/>
<keyword evidence="12" id="KW-1185">Reference proteome</keyword>
<feature type="domain" description="Aminoacyl-transfer RNA synthetases class-II family profile" evidence="10">
    <location>
        <begin position="1"/>
        <end position="408"/>
    </location>
</feature>
<dbReference type="InterPro" id="IPR004154">
    <property type="entry name" value="Anticodon-bd"/>
</dbReference>
<evidence type="ECO:0000256" key="9">
    <source>
        <dbReference type="HAMAP-Rule" id="MF_00127"/>
    </source>
</evidence>
<evidence type="ECO:0000256" key="1">
    <source>
        <dbReference type="ARBA" id="ARBA00008226"/>
    </source>
</evidence>
<dbReference type="InterPro" id="IPR006195">
    <property type="entry name" value="aa-tRNA-synth_II"/>
</dbReference>
<dbReference type="PIRSF" id="PIRSF001549">
    <property type="entry name" value="His-tRNA_synth"/>
    <property type="match status" value="1"/>
</dbReference>
<gene>
    <name evidence="9 11" type="primary">hisS</name>
    <name evidence="11" type="ORF">GCM10023093_31970</name>
</gene>
<keyword evidence="5 9" id="KW-0067">ATP-binding</keyword>
<evidence type="ECO:0000256" key="8">
    <source>
        <dbReference type="ARBA" id="ARBA00047639"/>
    </source>
</evidence>
<keyword evidence="3 9" id="KW-0436">Ligase</keyword>
<name>A0ABP8NSY0_9BACT</name>
<dbReference type="InterPro" id="IPR015807">
    <property type="entry name" value="His-tRNA-ligase"/>
</dbReference>
<dbReference type="EMBL" id="BAABFA010000024">
    <property type="protein sequence ID" value="GAA4470531.1"/>
    <property type="molecule type" value="Genomic_DNA"/>
</dbReference>
<dbReference type="PROSITE" id="PS50862">
    <property type="entry name" value="AA_TRNA_LIGASE_II"/>
    <property type="match status" value="1"/>
</dbReference>
<evidence type="ECO:0000259" key="10">
    <source>
        <dbReference type="PROSITE" id="PS50862"/>
    </source>
</evidence>
<dbReference type="Proteomes" id="UP001500067">
    <property type="component" value="Unassembled WGS sequence"/>
</dbReference>
<dbReference type="NCBIfam" id="TIGR00442">
    <property type="entry name" value="hisS"/>
    <property type="match status" value="1"/>
</dbReference>
<keyword evidence="7 9" id="KW-0030">Aminoacyl-tRNA synthetase</keyword>
<comment type="subunit">
    <text evidence="2 9">Homodimer.</text>
</comment>
<dbReference type="SUPFAM" id="SSF52954">
    <property type="entry name" value="Class II aaRS ABD-related"/>
    <property type="match status" value="1"/>
</dbReference>
<evidence type="ECO:0000256" key="4">
    <source>
        <dbReference type="ARBA" id="ARBA00022741"/>
    </source>
</evidence>
<proteinExistence type="inferred from homology"/>
<dbReference type="GO" id="GO:0016874">
    <property type="term" value="F:ligase activity"/>
    <property type="evidence" value="ECO:0007669"/>
    <property type="project" value="UniProtKB-KW"/>
</dbReference>
<sequence>MKPSIPQGTRDLSPEVVRKRQYIFGTLRSIFELYGFQPLETPAMENLTTLTGKYGEEGDRLIFKILNNGLHEKSEADKNKLNAEWNNVLSRSYSSPVVTERALRYDLTIPFARYVVMHHHELALPFRRYQMQPVWRADRPQKGRYREFWQCDADVVGSTSLINEAELLCIYGQAFSRLAIPVAIKVNSRKLLQGLSEICGHPDKMTDITVALDKLDKIGWSGVANELQARGIDADGVARLEQVIQVFGTNSEKLQALVQIMATSEAGMQGITEITDTLSYYAQLADHNMAGDAQIVVDVSLARGLNYYTGIIVEVVCTHPDVKMGSIGGGGRYDDLTGLFGLKGLSGVGVSFGIDRIYDVLEELALFPQQLSAATKAIILNFGGENERYALDILRRCREAGIAAEIYPDAAKFDKQMKYANKRGIQYVLLPGDDERAAGRISVKNFTTGEQTLLDVADAISLLQQASATL</sequence>
<dbReference type="Pfam" id="PF13393">
    <property type="entry name" value="tRNA-synt_His"/>
    <property type="match status" value="1"/>
</dbReference>
<dbReference type="Pfam" id="PF03129">
    <property type="entry name" value="HGTP_anticodon"/>
    <property type="match status" value="1"/>
</dbReference>
<keyword evidence="4 9" id="KW-0547">Nucleotide-binding</keyword>
<dbReference type="SUPFAM" id="SSF55681">
    <property type="entry name" value="Class II aaRS and biotin synthetases"/>
    <property type="match status" value="1"/>
</dbReference>
<evidence type="ECO:0000256" key="3">
    <source>
        <dbReference type="ARBA" id="ARBA00022598"/>
    </source>
</evidence>
<evidence type="ECO:0000256" key="5">
    <source>
        <dbReference type="ARBA" id="ARBA00022840"/>
    </source>
</evidence>
<keyword evidence="9" id="KW-0963">Cytoplasm</keyword>
<evidence type="ECO:0000256" key="2">
    <source>
        <dbReference type="ARBA" id="ARBA00011738"/>
    </source>
</evidence>
<comment type="subcellular location">
    <subcellularLocation>
        <location evidence="9">Cytoplasm</location>
    </subcellularLocation>
</comment>
<evidence type="ECO:0000256" key="7">
    <source>
        <dbReference type="ARBA" id="ARBA00023146"/>
    </source>
</evidence>
<evidence type="ECO:0000313" key="12">
    <source>
        <dbReference type="Proteomes" id="UP001500067"/>
    </source>
</evidence>
<dbReference type="HAMAP" id="MF_00127">
    <property type="entry name" value="His_tRNA_synth"/>
    <property type="match status" value="1"/>
</dbReference>
<comment type="similarity">
    <text evidence="1 9">Belongs to the class-II aminoacyl-tRNA synthetase family.</text>
</comment>
<dbReference type="Gene3D" id="3.30.930.10">
    <property type="entry name" value="Bira Bifunctional Protein, Domain 2"/>
    <property type="match status" value="1"/>
</dbReference>
<dbReference type="InterPro" id="IPR041715">
    <property type="entry name" value="HisRS-like_core"/>
</dbReference>
<dbReference type="InterPro" id="IPR045864">
    <property type="entry name" value="aa-tRNA-synth_II/BPL/LPL"/>
</dbReference>
<keyword evidence="6 9" id="KW-0648">Protein biosynthesis</keyword>
<accession>A0ABP8NSY0</accession>
<evidence type="ECO:0000313" key="11">
    <source>
        <dbReference type="EMBL" id="GAA4470531.1"/>
    </source>
</evidence>
<dbReference type="InterPro" id="IPR036621">
    <property type="entry name" value="Anticodon-bd_dom_sf"/>
</dbReference>
<protein>
    <recommendedName>
        <fullName evidence="9">Histidine--tRNA ligase</fullName>
        <ecNumber evidence="9">6.1.1.21</ecNumber>
    </recommendedName>
    <alternativeName>
        <fullName evidence="9">Histidyl-tRNA synthetase</fullName>
        <shortName evidence="9">HisRS</shortName>
    </alternativeName>
</protein>
<dbReference type="PANTHER" id="PTHR11476">
    <property type="entry name" value="HISTIDYL-TRNA SYNTHETASE"/>
    <property type="match status" value="1"/>
</dbReference>
<evidence type="ECO:0000256" key="6">
    <source>
        <dbReference type="ARBA" id="ARBA00022917"/>
    </source>
</evidence>
<dbReference type="CDD" id="cd00859">
    <property type="entry name" value="HisRS_anticodon"/>
    <property type="match status" value="1"/>
</dbReference>
<comment type="catalytic activity">
    <reaction evidence="8 9">
        <text>tRNA(His) + L-histidine + ATP = L-histidyl-tRNA(His) + AMP + diphosphate + H(+)</text>
        <dbReference type="Rhea" id="RHEA:17313"/>
        <dbReference type="Rhea" id="RHEA-COMP:9665"/>
        <dbReference type="Rhea" id="RHEA-COMP:9689"/>
        <dbReference type="ChEBI" id="CHEBI:15378"/>
        <dbReference type="ChEBI" id="CHEBI:30616"/>
        <dbReference type="ChEBI" id="CHEBI:33019"/>
        <dbReference type="ChEBI" id="CHEBI:57595"/>
        <dbReference type="ChEBI" id="CHEBI:78442"/>
        <dbReference type="ChEBI" id="CHEBI:78527"/>
        <dbReference type="ChEBI" id="CHEBI:456215"/>
        <dbReference type="EC" id="6.1.1.21"/>
    </reaction>
</comment>
<dbReference type="CDD" id="cd00773">
    <property type="entry name" value="HisRS-like_core"/>
    <property type="match status" value="1"/>
</dbReference>
<dbReference type="PANTHER" id="PTHR11476:SF7">
    <property type="entry name" value="HISTIDINE--TRNA LIGASE"/>
    <property type="match status" value="1"/>
</dbReference>
<dbReference type="RefSeq" id="WP_345085616.1">
    <property type="nucleotide sequence ID" value="NZ_BAABFA010000024.1"/>
</dbReference>
<dbReference type="Gene3D" id="3.40.50.800">
    <property type="entry name" value="Anticodon-binding domain"/>
    <property type="match status" value="1"/>
</dbReference>
<reference evidence="12" key="1">
    <citation type="journal article" date="2019" name="Int. J. Syst. Evol. Microbiol.">
        <title>The Global Catalogue of Microorganisms (GCM) 10K type strain sequencing project: providing services to taxonomists for standard genome sequencing and annotation.</title>
        <authorList>
            <consortium name="The Broad Institute Genomics Platform"/>
            <consortium name="The Broad Institute Genome Sequencing Center for Infectious Disease"/>
            <person name="Wu L."/>
            <person name="Ma J."/>
        </authorList>
    </citation>
    <scope>NUCLEOTIDE SEQUENCE [LARGE SCALE GENOMIC DNA]</scope>
    <source>
        <strain evidence="12">JCM 32105</strain>
    </source>
</reference>
<dbReference type="InterPro" id="IPR004516">
    <property type="entry name" value="HisRS/HisZ"/>
</dbReference>